<evidence type="ECO:0008006" key="3">
    <source>
        <dbReference type="Google" id="ProtNLM"/>
    </source>
</evidence>
<protein>
    <recommendedName>
        <fullName evidence="3">Lipoprotein</fullName>
    </recommendedName>
</protein>
<name>A0A069QK79_HOYLO</name>
<proteinExistence type="predicted"/>
<dbReference type="HOGENOM" id="CLU_3314627_0_0_10"/>
<evidence type="ECO:0000313" key="2">
    <source>
        <dbReference type="Proteomes" id="UP000027442"/>
    </source>
</evidence>
<organism evidence="1 2">
    <name type="scientific">Hoylesella loescheii DSM 19665 = JCM 12249 = ATCC 15930</name>
    <dbReference type="NCBI Taxonomy" id="1122985"/>
    <lineage>
        <taxon>Bacteria</taxon>
        <taxon>Pseudomonadati</taxon>
        <taxon>Bacteroidota</taxon>
        <taxon>Bacteroidia</taxon>
        <taxon>Bacteroidales</taxon>
        <taxon>Prevotellaceae</taxon>
        <taxon>Hoylesella</taxon>
    </lineage>
</organism>
<evidence type="ECO:0000313" key="1">
    <source>
        <dbReference type="EMBL" id="KDR53200.1"/>
    </source>
</evidence>
<dbReference type="PROSITE" id="PS51257">
    <property type="entry name" value="PROKAR_LIPOPROTEIN"/>
    <property type="match status" value="1"/>
</dbReference>
<gene>
    <name evidence="1" type="ORF">HMPREF1991_00756</name>
</gene>
<reference evidence="1 2" key="1">
    <citation type="submission" date="2013-08" db="EMBL/GenBank/DDBJ databases">
        <authorList>
            <person name="Weinstock G."/>
            <person name="Sodergren E."/>
            <person name="Wylie T."/>
            <person name="Fulton L."/>
            <person name="Fulton R."/>
            <person name="Fronick C."/>
            <person name="O'Laughlin M."/>
            <person name="Godfrey J."/>
            <person name="Miner T."/>
            <person name="Herter B."/>
            <person name="Appelbaum E."/>
            <person name="Cordes M."/>
            <person name="Lek S."/>
            <person name="Wollam A."/>
            <person name="Pepin K.H."/>
            <person name="Palsikar V.B."/>
            <person name="Mitreva M."/>
            <person name="Wilson R.K."/>
        </authorList>
    </citation>
    <scope>NUCLEOTIDE SEQUENCE [LARGE SCALE GENOMIC DNA]</scope>
    <source>
        <strain evidence="1 2">ATCC 15930</strain>
    </source>
</reference>
<accession>A0A069QK79</accession>
<dbReference type="AlphaFoldDB" id="A0A069QK79"/>
<sequence length="39" mass="4706">MRILAALLSFILTSCSMFNNEAPYKYFQRERVFDYRSHS</sequence>
<dbReference type="Proteomes" id="UP000027442">
    <property type="component" value="Unassembled WGS sequence"/>
</dbReference>
<keyword evidence="2" id="KW-1185">Reference proteome</keyword>
<dbReference type="PATRIC" id="fig|1122985.7.peg.783"/>
<comment type="caution">
    <text evidence="1">The sequence shown here is derived from an EMBL/GenBank/DDBJ whole genome shotgun (WGS) entry which is preliminary data.</text>
</comment>
<dbReference type="EMBL" id="JNGW01000024">
    <property type="protein sequence ID" value="KDR53200.1"/>
    <property type="molecule type" value="Genomic_DNA"/>
</dbReference>